<name>A0A975B7X6_9BACT</name>
<dbReference type="RefSeq" id="WP_246514909.1">
    <property type="nucleotide sequence ID" value="NZ_CP061799.1"/>
</dbReference>
<dbReference type="AlphaFoldDB" id="A0A975B7X6"/>
<dbReference type="NCBIfam" id="NF040559">
    <property type="entry name" value="CAS_Csx20"/>
    <property type="match status" value="1"/>
</dbReference>
<protein>
    <recommendedName>
        <fullName evidence="3">CRISPR-associated protein</fullName>
    </recommendedName>
</protein>
<gene>
    <name evidence="1" type="ORF">dnl_25480</name>
</gene>
<evidence type="ECO:0008006" key="3">
    <source>
        <dbReference type="Google" id="ProtNLM"/>
    </source>
</evidence>
<organism evidence="1 2">
    <name type="scientific">Desulfonema limicola</name>
    <dbReference type="NCBI Taxonomy" id="45656"/>
    <lineage>
        <taxon>Bacteria</taxon>
        <taxon>Pseudomonadati</taxon>
        <taxon>Thermodesulfobacteriota</taxon>
        <taxon>Desulfobacteria</taxon>
        <taxon>Desulfobacterales</taxon>
        <taxon>Desulfococcaceae</taxon>
        <taxon>Desulfonema</taxon>
    </lineage>
</organism>
<keyword evidence="2" id="KW-1185">Reference proteome</keyword>
<reference evidence="1" key="1">
    <citation type="journal article" date="2021" name="Microb. Physiol.">
        <title>Proteogenomic Insights into the Physiology of Marine, Sulfate-Reducing, Filamentous Desulfonema limicola and Desulfonema magnum.</title>
        <authorList>
            <person name="Schnaars V."/>
            <person name="Wohlbrand L."/>
            <person name="Scheve S."/>
            <person name="Hinrichs C."/>
            <person name="Reinhardt R."/>
            <person name="Rabus R."/>
        </authorList>
    </citation>
    <scope>NUCLEOTIDE SEQUENCE</scope>
    <source>
        <strain evidence="1">5ac10</strain>
    </source>
</reference>
<proteinExistence type="predicted"/>
<dbReference type="InterPro" id="IPR049811">
    <property type="entry name" value="MJ1673-like_dom"/>
</dbReference>
<accession>A0A975B7X6</accession>
<sequence length="129" mass="14614">MTTLFLLFNHQITPDQERDARTTLKIKTIITMPAEIQDIWSQVPPGLDKISGILEPVKSWLASQASPGDYVLIQGDFGACFIMVNLAFELGLVPVYATTCREVTEELEPDGSLKLTRRFKHQRFRIYGD</sequence>
<dbReference type="Proteomes" id="UP000663720">
    <property type="component" value="Chromosome"/>
</dbReference>
<evidence type="ECO:0000313" key="1">
    <source>
        <dbReference type="EMBL" id="QTA80252.1"/>
    </source>
</evidence>
<evidence type="ECO:0000313" key="2">
    <source>
        <dbReference type="Proteomes" id="UP000663720"/>
    </source>
</evidence>
<dbReference type="EMBL" id="CP061799">
    <property type="protein sequence ID" value="QTA80252.1"/>
    <property type="molecule type" value="Genomic_DNA"/>
</dbReference>
<dbReference type="KEGG" id="dli:dnl_25480"/>